<organism evidence="3 4">
    <name type="scientific">Flavonifractor hominis</name>
    <dbReference type="NCBI Taxonomy" id="3133178"/>
    <lineage>
        <taxon>Bacteria</taxon>
        <taxon>Bacillati</taxon>
        <taxon>Bacillota</taxon>
        <taxon>Clostridia</taxon>
        <taxon>Eubacteriales</taxon>
        <taxon>Oscillospiraceae</taxon>
        <taxon>Flavonifractor</taxon>
    </lineage>
</organism>
<keyword evidence="4" id="KW-1185">Reference proteome</keyword>
<evidence type="ECO:0000259" key="2">
    <source>
        <dbReference type="Pfam" id="PF07833"/>
    </source>
</evidence>
<reference evidence="3 4" key="1">
    <citation type="submission" date="2024-03" db="EMBL/GenBank/DDBJ databases">
        <title>Human intestinal bacterial collection.</title>
        <authorList>
            <person name="Pauvert C."/>
            <person name="Hitch T.C.A."/>
            <person name="Clavel T."/>
        </authorList>
    </citation>
    <scope>NUCLEOTIDE SEQUENCE [LARGE SCALE GENOMIC DNA]</scope>
    <source>
        <strain evidence="3 4">CLA-AP-H34</strain>
    </source>
</reference>
<evidence type="ECO:0000256" key="1">
    <source>
        <dbReference type="SAM" id="SignalP"/>
    </source>
</evidence>
<dbReference type="Proteomes" id="UP001440599">
    <property type="component" value="Unassembled WGS sequence"/>
</dbReference>
<feature type="signal peptide" evidence="1">
    <location>
        <begin position="1"/>
        <end position="27"/>
    </location>
</feature>
<dbReference type="RefSeq" id="WP_349140737.1">
    <property type="nucleotide sequence ID" value="NZ_JBBMFT010000006.1"/>
</dbReference>
<protein>
    <submittedName>
        <fullName evidence="3">Stalk domain-containing protein</fullName>
    </submittedName>
</protein>
<feature type="domain" description="Copper amine oxidase-like N-terminal" evidence="2">
    <location>
        <begin position="38"/>
        <end position="137"/>
    </location>
</feature>
<keyword evidence="1" id="KW-0732">Signal</keyword>
<proteinExistence type="predicted"/>
<comment type="caution">
    <text evidence="3">The sequence shown here is derived from an EMBL/GenBank/DDBJ whole genome shotgun (WGS) entry which is preliminary data.</text>
</comment>
<accession>A0ABV1ETM7</accession>
<gene>
    <name evidence="3" type="ORF">WMO45_10630</name>
</gene>
<name>A0ABV1ETM7_9FIRM</name>
<dbReference type="SUPFAM" id="SSF55383">
    <property type="entry name" value="Copper amine oxidase, domain N"/>
    <property type="match status" value="1"/>
</dbReference>
<evidence type="ECO:0000313" key="3">
    <source>
        <dbReference type="EMBL" id="MEQ2456981.1"/>
    </source>
</evidence>
<feature type="chain" id="PRO_5045885697" evidence="1">
    <location>
        <begin position="28"/>
        <end position="285"/>
    </location>
</feature>
<dbReference type="InterPro" id="IPR036582">
    <property type="entry name" value="Mao_N_sf"/>
</dbReference>
<dbReference type="InterPro" id="IPR012854">
    <property type="entry name" value="Cu_amine_oxidase-like_N"/>
</dbReference>
<dbReference type="Gene3D" id="3.30.457.10">
    <property type="entry name" value="Copper amine oxidase-like, N-terminal domain"/>
    <property type="match status" value="1"/>
</dbReference>
<sequence length="285" mass="30103">MDLKTRLLATAAAAAVTMTVLGGGALAAEESGTLSLSVNGQDTGIQVTPIGEDYLVPVRQLAEYLGYEVAWHAEDSTVTLDSGTMHSTLTLGENRYIAATSLEGMVGMTAPFTLACAPYAVDGTTYAPLELFVVLMGNPADAVTRSEDTVELRTESSSAHLPNPWREQPSLEALSDAVGFPVALPQLPQGYEAVDYQDLSGSLAQVRFSNGTDTLLYRVSRGSEDNSGDYTVYPEEQSITVGDTTVTCRGRDGAVLLALWTTGEYTCSLSSQQGLTVDAVRTAVA</sequence>
<dbReference type="Pfam" id="PF07833">
    <property type="entry name" value="Cu_amine_oxidN1"/>
    <property type="match status" value="1"/>
</dbReference>
<evidence type="ECO:0000313" key="4">
    <source>
        <dbReference type="Proteomes" id="UP001440599"/>
    </source>
</evidence>
<dbReference type="EMBL" id="JBBMFT010000006">
    <property type="protein sequence ID" value="MEQ2456981.1"/>
    <property type="molecule type" value="Genomic_DNA"/>
</dbReference>